<accession>A0A9D3NMD5</accession>
<evidence type="ECO:0000313" key="1">
    <source>
        <dbReference type="EMBL" id="KAG7324882.1"/>
    </source>
</evidence>
<comment type="caution">
    <text evidence="1">The sequence shown here is derived from an EMBL/GenBank/DDBJ whole genome shotgun (WGS) entry which is preliminary data.</text>
</comment>
<keyword evidence="2" id="KW-1185">Reference proteome</keyword>
<dbReference type="EMBL" id="JAHKSW010000013">
    <property type="protein sequence ID" value="KAG7324882.1"/>
    <property type="molecule type" value="Genomic_DNA"/>
</dbReference>
<gene>
    <name evidence="1" type="ORF">KOW79_011198</name>
</gene>
<sequence length="142" mass="15700">MFADDERLAAVFAPHPTPTCSEGHMSLALVAPDQGQEGKWLVPLRGECQSRKVQAEARRGRGAVCCPELGLYASVSFVQDQWPDRFMMWAREGLRCNNTTALASTDCLCPERLTANGIVGTMQIWEEIFNKPAKLTRSTLSV</sequence>
<dbReference type="Proteomes" id="UP000824219">
    <property type="component" value="Linkage Group LG13"/>
</dbReference>
<evidence type="ECO:0000313" key="2">
    <source>
        <dbReference type="Proteomes" id="UP000824219"/>
    </source>
</evidence>
<name>A0A9D3NMD5_9TELE</name>
<proteinExistence type="predicted"/>
<dbReference type="AlphaFoldDB" id="A0A9D3NMD5"/>
<reference evidence="1 2" key="1">
    <citation type="submission" date="2021-06" db="EMBL/GenBank/DDBJ databases">
        <title>Chromosome-level genome assembly of the red-tail catfish (Hemibagrus wyckioides).</title>
        <authorList>
            <person name="Shao F."/>
        </authorList>
    </citation>
    <scope>NUCLEOTIDE SEQUENCE [LARGE SCALE GENOMIC DNA]</scope>
    <source>
        <strain evidence="1">EC202008001</strain>
        <tissue evidence="1">Blood</tissue>
    </source>
</reference>
<protein>
    <submittedName>
        <fullName evidence="1">Uncharacterized protein</fullName>
    </submittedName>
</protein>
<organism evidence="1 2">
    <name type="scientific">Hemibagrus wyckioides</name>
    <dbReference type="NCBI Taxonomy" id="337641"/>
    <lineage>
        <taxon>Eukaryota</taxon>
        <taxon>Metazoa</taxon>
        <taxon>Chordata</taxon>
        <taxon>Craniata</taxon>
        <taxon>Vertebrata</taxon>
        <taxon>Euteleostomi</taxon>
        <taxon>Actinopterygii</taxon>
        <taxon>Neopterygii</taxon>
        <taxon>Teleostei</taxon>
        <taxon>Ostariophysi</taxon>
        <taxon>Siluriformes</taxon>
        <taxon>Bagridae</taxon>
        <taxon>Hemibagrus</taxon>
    </lineage>
</organism>